<evidence type="ECO:0000259" key="2">
    <source>
        <dbReference type="Pfam" id="PF09090"/>
    </source>
</evidence>
<dbReference type="GO" id="GO:0006406">
    <property type="term" value="P:mRNA export from nucleus"/>
    <property type="evidence" value="ECO:0007669"/>
    <property type="project" value="InterPro"/>
</dbReference>
<dbReference type="GO" id="GO:0005846">
    <property type="term" value="C:nuclear cap binding complex"/>
    <property type="evidence" value="ECO:0007669"/>
    <property type="project" value="InterPro"/>
</dbReference>
<evidence type="ECO:0000313" key="3">
    <source>
        <dbReference type="EMBL" id="KXZ52742.1"/>
    </source>
</evidence>
<dbReference type="SUPFAM" id="SSF48371">
    <property type="entry name" value="ARM repeat"/>
    <property type="match status" value="2"/>
</dbReference>
<dbReference type="InterPro" id="IPR027159">
    <property type="entry name" value="CBP80"/>
</dbReference>
<dbReference type="Pfam" id="PF09090">
    <property type="entry name" value="MIF4G_like_2"/>
    <property type="match status" value="1"/>
</dbReference>
<dbReference type="GO" id="GO:0003729">
    <property type="term" value="F:mRNA binding"/>
    <property type="evidence" value="ECO:0007669"/>
    <property type="project" value="TreeGrafter"/>
</dbReference>
<dbReference type="Gene3D" id="1.25.40.180">
    <property type="match status" value="2"/>
</dbReference>
<dbReference type="InterPro" id="IPR015174">
    <property type="entry name" value="MIF4G-like_typ-2"/>
</dbReference>
<evidence type="ECO:0000256" key="1">
    <source>
        <dbReference type="SAM" id="MobiDB-lite"/>
    </source>
</evidence>
<feature type="compositionally biased region" description="Low complexity" evidence="1">
    <location>
        <begin position="497"/>
        <end position="510"/>
    </location>
</feature>
<feature type="compositionally biased region" description="Low complexity" evidence="1">
    <location>
        <begin position="533"/>
        <end position="552"/>
    </location>
</feature>
<comment type="caution">
    <text evidence="3">The sequence shown here is derived from an EMBL/GenBank/DDBJ whole genome shotgun (WGS) entry which is preliminary data.</text>
</comment>
<protein>
    <recommendedName>
        <fullName evidence="2">MIF4G-like type 2 domain-containing protein</fullName>
    </recommendedName>
</protein>
<proteinExistence type="predicted"/>
<sequence length="988" mass="100640">MGDRQYQQHNRGHRGGHGGGGHDGQHGGGGYRGGRGGGRGGGWQGGEGRGGGGRGGYGRGPGGPQHGGRGGGDAGGGGGGGFQRSYIGGGSGPGAGGKRGRDEGPEAGPPKLSPQHLLVAKLLGVCDRNTGSGRDQWSDERFFDDLLKSCRRDLEHGGDNVAGLLVEAAVEVSFKTQHYALVLGILNTERPDFSRRVVASVIADLNDCLAAPATAPRLYRAKQLLRFLAALHPVNVVPADWLAAALTGLVTAAAGGMAAAANTYGSDGGEDDEMGGGGGSGGRAAVQPWADFLVGIALLALPWCGRDLAAAEGGGGGAGGEGGERPSLAGLLAAVEAYVGSRPVAEDEALRPMAGARNDEDLAARSDSGGASFLGSLWSAVAECRDNAWEVQVLPGPHGPYLEKLAGAAPLEGLPQLEVPPWPPGLEPSLSAAVAAARVRALYPPRGGIRLLAREYLEGELPGVERLLVEEYVLDTLCALSSDSHLTHAQAAAVAAAQQQQQQQQQQQGQRRGGGPGGRRGGGGDADPDLLADDQAGGAGAMQIDGGAAAAAAGGGGGGDGEGEEREPAAAAWAGDPVAEAAAALVVYCRQEGSSVAAAAKARQLRPEQTSALWSSKVTDWLHAHGRQLAEEQGPLAAPKVLATLLLALGVKSPSHLHVAVERYAEALRAALAEADAEAAAQGALPAGSWEGAAAALGASPGQVAMIEVVRHYHAREPQRLLLVTDRLLALHVLDGPSLVAALFADGAPPPPPGAGGRRRRRGGATGEGEEPDAEAAGEGDDDEEIGGEEGGRRVCALSCFDDPVLCGGLWEVLLHGVDRLVRMPEELPSELADWDKKLAQLQAIHTGLVQSVAAGAPGLAQRERDVAAQVEQAGRCLEVVRGRLERSSATAQDALLLMYLGFIRLLNRAAADAHAAMDDAAAGAAEATSSLLAAWLHACLRRYGQDSAALLGSGRLREEAAAHEAALGGPPPAAFQEAVRLQLGISM</sequence>
<dbReference type="GO" id="GO:0005634">
    <property type="term" value="C:nucleus"/>
    <property type="evidence" value="ECO:0007669"/>
    <property type="project" value="TreeGrafter"/>
</dbReference>
<feature type="compositionally biased region" description="Acidic residues" evidence="1">
    <location>
        <begin position="768"/>
        <end position="788"/>
    </location>
</feature>
<name>A0A150GSQ0_GONPE</name>
<evidence type="ECO:0000313" key="4">
    <source>
        <dbReference type="Proteomes" id="UP000075714"/>
    </source>
</evidence>
<gene>
    <name evidence="3" type="ORF">GPECTOR_8g134</name>
</gene>
<feature type="region of interest" description="Disordered" evidence="1">
    <location>
        <begin position="497"/>
        <end position="574"/>
    </location>
</feature>
<dbReference type="Proteomes" id="UP000075714">
    <property type="component" value="Unassembled WGS sequence"/>
</dbReference>
<dbReference type="GO" id="GO:0000339">
    <property type="term" value="F:RNA cap binding"/>
    <property type="evidence" value="ECO:0007669"/>
    <property type="project" value="InterPro"/>
</dbReference>
<dbReference type="AlphaFoldDB" id="A0A150GSQ0"/>
<keyword evidence="4" id="KW-1185">Reference proteome</keyword>
<accession>A0A150GSQ0</accession>
<dbReference type="InterPro" id="IPR016024">
    <property type="entry name" value="ARM-type_fold"/>
</dbReference>
<dbReference type="PANTHER" id="PTHR12412">
    <property type="entry name" value="CAP BINDING PROTEIN"/>
    <property type="match status" value="1"/>
</dbReference>
<dbReference type="STRING" id="33097.A0A150GSQ0"/>
<feature type="region of interest" description="Disordered" evidence="1">
    <location>
        <begin position="1"/>
        <end position="113"/>
    </location>
</feature>
<reference evidence="4" key="1">
    <citation type="journal article" date="2016" name="Nat. Commun.">
        <title>The Gonium pectorale genome demonstrates co-option of cell cycle regulation during the evolution of multicellularity.</title>
        <authorList>
            <person name="Hanschen E.R."/>
            <person name="Marriage T.N."/>
            <person name="Ferris P.J."/>
            <person name="Hamaji T."/>
            <person name="Toyoda A."/>
            <person name="Fujiyama A."/>
            <person name="Neme R."/>
            <person name="Noguchi H."/>
            <person name="Minakuchi Y."/>
            <person name="Suzuki M."/>
            <person name="Kawai-Toyooka H."/>
            <person name="Smith D.R."/>
            <person name="Sparks H."/>
            <person name="Anderson J."/>
            <person name="Bakaric R."/>
            <person name="Luria V."/>
            <person name="Karger A."/>
            <person name="Kirschner M.W."/>
            <person name="Durand P.M."/>
            <person name="Michod R.E."/>
            <person name="Nozaki H."/>
            <person name="Olson B.J."/>
        </authorList>
    </citation>
    <scope>NUCLEOTIDE SEQUENCE [LARGE SCALE GENOMIC DNA]</scope>
    <source>
        <strain evidence="4">NIES-2863</strain>
    </source>
</reference>
<feature type="region of interest" description="Disordered" evidence="1">
    <location>
        <begin position="745"/>
        <end position="789"/>
    </location>
</feature>
<dbReference type="GO" id="GO:0000184">
    <property type="term" value="P:nuclear-transcribed mRNA catabolic process, nonsense-mediated decay"/>
    <property type="evidence" value="ECO:0007669"/>
    <property type="project" value="TreeGrafter"/>
</dbReference>
<feature type="compositionally biased region" description="Gly residues" evidence="1">
    <location>
        <begin position="511"/>
        <end position="525"/>
    </location>
</feature>
<organism evidence="3 4">
    <name type="scientific">Gonium pectorale</name>
    <name type="common">Green alga</name>
    <dbReference type="NCBI Taxonomy" id="33097"/>
    <lineage>
        <taxon>Eukaryota</taxon>
        <taxon>Viridiplantae</taxon>
        <taxon>Chlorophyta</taxon>
        <taxon>core chlorophytes</taxon>
        <taxon>Chlorophyceae</taxon>
        <taxon>CS clade</taxon>
        <taxon>Chlamydomonadales</taxon>
        <taxon>Volvocaceae</taxon>
        <taxon>Gonium</taxon>
    </lineage>
</organism>
<dbReference type="PANTHER" id="PTHR12412:SF2">
    <property type="entry name" value="NUCLEAR CAP-BINDING PROTEIN SUBUNIT 1"/>
    <property type="match status" value="1"/>
</dbReference>
<dbReference type="OrthoDB" id="10252707at2759"/>
<feature type="compositionally biased region" description="Gly residues" evidence="1">
    <location>
        <begin position="17"/>
        <end position="97"/>
    </location>
</feature>
<feature type="domain" description="MIF4G-like type 2" evidence="2">
    <location>
        <begin position="640"/>
        <end position="746"/>
    </location>
</feature>
<dbReference type="EMBL" id="LSYV01000009">
    <property type="protein sequence ID" value="KXZ52742.1"/>
    <property type="molecule type" value="Genomic_DNA"/>
</dbReference>